<protein>
    <submittedName>
        <fullName evidence="1">Uncharacterized protein</fullName>
    </submittedName>
</protein>
<proteinExistence type="predicted"/>
<dbReference type="EMBL" id="KN833104">
    <property type="protein sequence ID" value="KIM72855.1"/>
    <property type="molecule type" value="Genomic_DNA"/>
</dbReference>
<gene>
    <name evidence="1" type="ORF">PILCRDRAFT_15735</name>
</gene>
<dbReference type="Proteomes" id="UP000054166">
    <property type="component" value="Unassembled WGS sequence"/>
</dbReference>
<keyword evidence="2" id="KW-1185">Reference proteome</keyword>
<reference evidence="1 2" key="1">
    <citation type="submission" date="2014-04" db="EMBL/GenBank/DDBJ databases">
        <authorList>
            <consortium name="DOE Joint Genome Institute"/>
            <person name="Kuo A."/>
            <person name="Tarkka M."/>
            <person name="Buscot F."/>
            <person name="Kohler A."/>
            <person name="Nagy L.G."/>
            <person name="Floudas D."/>
            <person name="Copeland A."/>
            <person name="Barry K.W."/>
            <person name="Cichocki N."/>
            <person name="Veneault-Fourrey C."/>
            <person name="LaButti K."/>
            <person name="Lindquist E.A."/>
            <person name="Lipzen A."/>
            <person name="Lundell T."/>
            <person name="Morin E."/>
            <person name="Murat C."/>
            <person name="Sun H."/>
            <person name="Tunlid A."/>
            <person name="Henrissat B."/>
            <person name="Grigoriev I.V."/>
            <person name="Hibbett D.S."/>
            <person name="Martin F."/>
            <person name="Nordberg H.P."/>
            <person name="Cantor M.N."/>
            <person name="Hua S.X."/>
        </authorList>
    </citation>
    <scope>NUCLEOTIDE SEQUENCE [LARGE SCALE GENOMIC DNA]</scope>
    <source>
        <strain evidence="1 2">F 1598</strain>
    </source>
</reference>
<organism evidence="1 2">
    <name type="scientific">Piloderma croceum (strain F 1598)</name>
    <dbReference type="NCBI Taxonomy" id="765440"/>
    <lineage>
        <taxon>Eukaryota</taxon>
        <taxon>Fungi</taxon>
        <taxon>Dikarya</taxon>
        <taxon>Basidiomycota</taxon>
        <taxon>Agaricomycotina</taxon>
        <taxon>Agaricomycetes</taxon>
        <taxon>Agaricomycetidae</taxon>
        <taxon>Atheliales</taxon>
        <taxon>Atheliaceae</taxon>
        <taxon>Piloderma</taxon>
    </lineage>
</organism>
<evidence type="ECO:0000313" key="1">
    <source>
        <dbReference type="EMBL" id="KIM72855.1"/>
    </source>
</evidence>
<evidence type="ECO:0000313" key="2">
    <source>
        <dbReference type="Proteomes" id="UP000054166"/>
    </source>
</evidence>
<name>A0A0C3EJN8_PILCF</name>
<dbReference type="HOGENOM" id="CLU_2321227_0_0_1"/>
<dbReference type="AlphaFoldDB" id="A0A0C3EJN8"/>
<accession>A0A0C3EJN8</accession>
<dbReference type="InParanoid" id="A0A0C3EJN8"/>
<sequence length="99" mass="10573">MSPAFAGASMMFHIGLEMDAASGSATRQMAATLQRSLLTWISVESPKTRGTKGGKGRGNYRIFFENSLKDFSIKGGITDGGSGRRLNCSPAPNRVALLY</sequence>
<reference evidence="2" key="2">
    <citation type="submission" date="2015-01" db="EMBL/GenBank/DDBJ databases">
        <title>Evolutionary Origins and Diversification of the Mycorrhizal Mutualists.</title>
        <authorList>
            <consortium name="DOE Joint Genome Institute"/>
            <consortium name="Mycorrhizal Genomics Consortium"/>
            <person name="Kohler A."/>
            <person name="Kuo A."/>
            <person name="Nagy L.G."/>
            <person name="Floudas D."/>
            <person name="Copeland A."/>
            <person name="Barry K.W."/>
            <person name="Cichocki N."/>
            <person name="Veneault-Fourrey C."/>
            <person name="LaButti K."/>
            <person name="Lindquist E.A."/>
            <person name="Lipzen A."/>
            <person name="Lundell T."/>
            <person name="Morin E."/>
            <person name="Murat C."/>
            <person name="Riley R."/>
            <person name="Ohm R."/>
            <person name="Sun H."/>
            <person name="Tunlid A."/>
            <person name="Henrissat B."/>
            <person name="Grigoriev I.V."/>
            <person name="Hibbett D.S."/>
            <person name="Martin F."/>
        </authorList>
    </citation>
    <scope>NUCLEOTIDE SEQUENCE [LARGE SCALE GENOMIC DNA]</scope>
    <source>
        <strain evidence="2">F 1598</strain>
    </source>
</reference>